<feature type="non-terminal residue" evidence="2">
    <location>
        <position position="77"/>
    </location>
</feature>
<gene>
    <name evidence="2" type="ORF">JOQ06_023741</name>
</gene>
<keyword evidence="3" id="KW-1185">Reference proteome</keyword>
<accession>A0AAD6FSB5</accession>
<feature type="compositionally biased region" description="Pro residues" evidence="1">
    <location>
        <begin position="1"/>
        <end position="14"/>
    </location>
</feature>
<name>A0AAD6FSB5_9TELE</name>
<reference evidence="2" key="1">
    <citation type="submission" date="2022-11" db="EMBL/GenBank/DDBJ databases">
        <title>Chromosome-level genome of Pogonophryne albipinna.</title>
        <authorList>
            <person name="Jo E."/>
        </authorList>
    </citation>
    <scope>NUCLEOTIDE SEQUENCE</scope>
    <source>
        <strain evidence="2">SGF0006</strain>
        <tissue evidence="2">Muscle</tissue>
    </source>
</reference>
<feature type="non-terminal residue" evidence="2">
    <location>
        <position position="1"/>
    </location>
</feature>
<proteinExistence type="predicted"/>
<evidence type="ECO:0000313" key="3">
    <source>
        <dbReference type="Proteomes" id="UP001219934"/>
    </source>
</evidence>
<comment type="caution">
    <text evidence="2">The sequence shown here is derived from an EMBL/GenBank/DDBJ whole genome shotgun (WGS) entry which is preliminary data.</text>
</comment>
<feature type="region of interest" description="Disordered" evidence="1">
    <location>
        <begin position="1"/>
        <end position="59"/>
    </location>
</feature>
<protein>
    <submittedName>
        <fullName evidence="2">Uncharacterized protein</fullName>
    </submittedName>
</protein>
<sequence>PKPELPPSYSPPASPARADAPEPELSSSSLPPHPEPTPSDNVTSTPVSHEEKPVSHNKRKFVGTWKMKFPWLCYNEQ</sequence>
<dbReference type="EMBL" id="JAPTMU010000003">
    <property type="protein sequence ID" value="KAJ4946066.1"/>
    <property type="molecule type" value="Genomic_DNA"/>
</dbReference>
<dbReference type="Proteomes" id="UP001219934">
    <property type="component" value="Unassembled WGS sequence"/>
</dbReference>
<feature type="compositionally biased region" description="Low complexity" evidence="1">
    <location>
        <begin position="15"/>
        <end position="30"/>
    </location>
</feature>
<organism evidence="2 3">
    <name type="scientific">Pogonophryne albipinna</name>
    <dbReference type="NCBI Taxonomy" id="1090488"/>
    <lineage>
        <taxon>Eukaryota</taxon>
        <taxon>Metazoa</taxon>
        <taxon>Chordata</taxon>
        <taxon>Craniata</taxon>
        <taxon>Vertebrata</taxon>
        <taxon>Euteleostomi</taxon>
        <taxon>Actinopterygii</taxon>
        <taxon>Neopterygii</taxon>
        <taxon>Teleostei</taxon>
        <taxon>Neoteleostei</taxon>
        <taxon>Acanthomorphata</taxon>
        <taxon>Eupercaria</taxon>
        <taxon>Perciformes</taxon>
        <taxon>Notothenioidei</taxon>
        <taxon>Pogonophryne</taxon>
    </lineage>
</organism>
<evidence type="ECO:0000256" key="1">
    <source>
        <dbReference type="SAM" id="MobiDB-lite"/>
    </source>
</evidence>
<dbReference type="AlphaFoldDB" id="A0AAD6FSB5"/>
<evidence type="ECO:0000313" key="2">
    <source>
        <dbReference type="EMBL" id="KAJ4946066.1"/>
    </source>
</evidence>